<dbReference type="PROSITE" id="PS00678">
    <property type="entry name" value="WD_REPEATS_1"/>
    <property type="match status" value="1"/>
</dbReference>
<dbReference type="InterPro" id="IPR049567">
    <property type="entry name" value="WDR59-like"/>
</dbReference>
<dbReference type="Proteomes" id="UP000187455">
    <property type="component" value="Unassembled WGS sequence"/>
</dbReference>
<dbReference type="InterPro" id="IPR001680">
    <property type="entry name" value="WD40_rpt"/>
</dbReference>
<dbReference type="EMBL" id="LSSL01005123">
    <property type="protein sequence ID" value="OLY79021.1"/>
    <property type="molecule type" value="Genomic_DNA"/>
</dbReference>
<protein>
    <submittedName>
        <fullName evidence="5">Putative RWD, RING finger and WD repeat-containing protein</fullName>
    </submittedName>
</protein>
<dbReference type="SMART" id="SM00320">
    <property type="entry name" value="WD40"/>
    <property type="match status" value="4"/>
</dbReference>
<feature type="region of interest" description="Disordered" evidence="4">
    <location>
        <begin position="1077"/>
        <end position="1099"/>
    </location>
</feature>
<feature type="compositionally biased region" description="Basic and acidic residues" evidence="4">
    <location>
        <begin position="1662"/>
        <end position="1673"/>
    </location>
</feature>
<dbReference type="InterPro" id="IPR015943">
    <property type="entry name" value="WD40/YVTN_repeat-like_dom_sf"/>
</dbReference>
<dbReference type="SUPFAM" id="SSF54495">
    <property type="entry name" value="UBC-like"/>
    <property type="match status" value="1"/>
</dbReference>
<keyword evidence="2" id="KW-0677">Repeat</keyword>
<dbReference type="InterPro" id="IPR019775">
    <property type="entry name" value="WD40_repeat_CS"/>
</dbReference>
<dbReference type="GO" id="GO:1904263">
    <property type="term" value="P:positive regulation of TORC1 signaling"/>
    <property type="evidence" value="ECO:0007669"/>
    <property type="project" value="TreeGrafter"/>
</dbReference>
<dbReference type="GO" id="GO:0035859">
    <property type="term" value="C:Seh1-associated complex"/>
    <property type="evidence" value="ECO:0007669"/>
    <property type="project" value="TreeGrafter"/>
</dbReference>
<dbReference type="GO" id="GO:0034198">
    <property type="term" value="P:cellular response to amino acid starvation"/>
    <property type="evidence" value="ECO:0007669"/>
    <property type="project" value="TreeGrafter"/>
</dbReference>
<organism evidence="5 6">
    <name type="scientific">Smittium mucronatum</name>
    <dbReference type="NCBI Taxonomy" id="133383"/>
    <lineage>
        <taxon>Eukaryota</taxon>
        <taxon>Fungi</taxon>
        <taxon>Fungi incertae sedis</taxon>
        <taxon>Zoopagomycota</taxon>
        <taxon>Kickxellomycotina</taxon>
        <taxon>Harpellomycetes</taxon>
        <taxon>Harpellales</taxon>
        <taxon>Legeriomycetaceae</taxon>
        <taxon>Smittium</taxon>
    </lineage>
</organism>
<dbReference type="OrthoDB" id="311712at2759"/>
<evidence type="ECO:0000313" key="6">
    <source>
        <dbReference type="Proteomes" id="UP000187455"/>
    </source>
</evidence>
<dbReference type="GO" id="GO:0035591">
    <property type="term" value="F:signaling adaptor activity"/>
    <property type="evidence" value="ECO:0007669"/>
    <property type="project" value="TreeGrafter"/>
</dbReference>
<comment type="caution">
    <text evidence="5">The sequence shown here is derived from an EMBL/GenBank/DDBJ whole genome shotgun (WGS) entry which is preliminary data.</text>
</comment>
<dbReference type="InterPro" id="IPR016135">
    <property type="entry name" value="UBQ-conjugating_enzyme/RWD"/>
</dbReference>
<dbReference type="PROSITE" id="PS50082">
    <property type="entry name" value="WD_REPEATS_2"/>
    <property type="match status" value="1"/>
</dbReference>
<dbReference type="STRING" id="133383.A0A1R0GQ47"/>
<dbReference type="Gene3D" id="2.130.10.10">
    <property type="entry name" value="YVTN repeat-like/Quinoprotein amine dehydrogenase"/>
    <property type="match status" value="1"/>
</dbReference>
<evidence type="ECO:0000256" key="4">
    <source>
        <dbReference type="SAM" id="MobiDB-lite"/>
    </source>
</evidence>
<gene>
    <name evidence="5" type="ORF">AYI68_g6920</name>
</gene>
<evidence type="ECO:0000256" key="2">
    <source>
        <dbReference type="ARBA" id="ARBA00022737"/>
    </source>
</evidence>
<feature type="repeat" description="WD" evidence="3">
    <location>
        <begin position="58"/>
        <end position="100"/>
    </location>
</feature>
<dbReference type="GO" id="GO:0005774">
    <property type="term" value="C:vacuolar membrane"/>
    <property type="evidence" value="ECO:0007669"/>
    <property type="project" value="TreeGrafter"/>
</dbReference>
<evidence type="ECO:0000313" key="5">
    <source>
        <dbReference type="EMBL" id="OLY79021.1"/>
    </source>
</evidence>
<evidence type="ECO:0000256" key="3">
    <source>
        <dbReference type="PROSITE-ProRule" id="PRU00221"/>
    </source>
</evidence>
<proteinExistence type="predicted"/>
<sequence>MENPGDSMFNVHVNSQWKVVNVEWSPHKSRDGFVASTFNQTFLVWNFAMASKKPIYFLSDNMGSATDFNWSPFDPNALITSSVDPYIRLWDLRTPKNPSFKFTDWNATSSIEFSKTDEYCFVSGYQNSANIWDTRNGSRPLISIKNAHNSTVYSVSTHHTKRNILITSANDKTVKVTLFTTHPVYSFSITYKWDWNYSSEDYLSRTYYNEKSISKARFMPCCDGFVVSFKDPESGMSIYLSDESEPIHHFDSHGGAVSEFIWRSRGVDKFLHTWSFPEHLEKKLLMKTDKSTPKSKLHSINKEWLKRQPTFTNPYLGIIYGPIGNNKAYGDNYLNGKNNSSSDKIANSTFRNFKSKRNNYQENNRKAKLVHPLYRIYSNINDVQKLYKKIKKSLYNRELGRFFSRQNIVSNNNLSIRNDFSKAYYSQKRHHHSRKLLKAGLRSLCSASNYITYSDPFTCSLRNHESGEKLKIITIKKEINSVSHIENKVRFISCLSISQSKKDEIFTATMIVMGPWGSSKKINIPLKVSMIFGSQYPKKPPFFKIHKEYNDFKISTQNYRYLNLMTLLITNWCAQLSTPSILCLIFLFRYGIEPPFMSGILYNFLRYNSRMLFKRISQRVNPSYIRKKTFSRESMDYSSDDLPKFQSSSSRSLKPPSFFFDLNSDSYSGTTSESTSCSESISVSEKSFISTALFSELNDNNNSASDLSYDDFSIDNYDSDYKIRANREKINKLVRIDHLGSDLDDPYKYSQRNSSGIPMTETSHNIKSQNSNNVPFPRLCSGVFTGDNKLVLFFASLYTPSTYPGEFGLFLLNPPSLLEDEVVESGFPPTISKNSNLNSMLDSSTRNENDSSIANLHMSTLSKQIRVLRKPIAYQGAEYYKAMVQLKIQEQSARFIGTHQVDIGGKNLPFGNYYLNSKDYNHEQYSSDDDSIFYKDTEDNINFYDDHHPHQSKKFNRKYSKYAYRSTKGNINSNGLPNGKKMSLRGFDSTRYKPPSYKQDFQYYSNKGVEPTLSSKFSSSIITQPDSESKIRSTSTVDNNNPYIQHQRSYSYYLKPRGISDRKLHYDSVPNIGDKDIENQHFSDNKPPNNIGVRNVRGKSGPWDSLDTLGVGIPSRKNGHHESWIDDVPRFYFKSGLSSVKKSKSKQNIDSNLDIAAQDKSEFPELTQQSPPMTTSIGNMCLIMDAQIWDPIVDSELASKIILSKRGLSLDKSQLCLKNAESCLSSGSRYMSSAWYVLSDIFKNIENMDGRSVLEFCNPIVKEYLLDVLDKAIGLIDIENSVLLCCAFSSNFGLSSLDNKLSINSSITRRPFNRKNFRRNESGLKISHTSLPIEDASGKFFPACSSRSSHFHMLKEQDAFSKLFDSINKGEKYENSIKSFPNNKSGDPDFLNPNDPIMKFKVNEDNTLFKSVFLAESLFENSFSDIISGDNQKINKKYAETSDFIQRHSDNYDINNNFDAESTQLDHRISEVFNFFLSSENRLKHEPFLGNLFDDLKIQSGELLTKKIDSMANGNRKSAFPKPLNKKLRENWRSTDVKLRMINGAGIHDIIDFPSSKINHREVFRNFFGYNDNSQNSRYNLKEPDLDPFNKTIFRLFDGIPKDWIGSIVGFKTLYTDLLFAFGYQRLANEICRSFGDSNETIYKQFELLPSTDKTGSSENSRSPKEKSTTEQEYLDMREKIDVGSNEVLDNNFGSMGSIGIDGSINSLDDYFYNSENESTYLHHNSRKTENGWFINGQNDIGNIQEDFNISPTNDTRLICFYCNEPVYGLGLICSDCHHGGHIDHVEKWLSYLKKSIKDDSQRPGILGDSIKDKSAKLSNFYKMCPNSCDFERTFLN</sequence>
<dbReference type="PANTHER" id="PTHR46170:SF1">
    <property type="entry name" value="GATOR COMPLEX PROTEIN WDR59"/>
    <property type="match status" value="1"/>
</dbReference>
<accession>A0A1R0GQ47</accession>
<dbReference type="InterPro" id="IPR036322">
    <property type="entry name" value="WD40_repeat_dom_sf"/>
</dbReference>
<keyword evidence="1 3" id="KW-0853">WD repeat</keyword>
<reference evidence="5 6" key="1">
    <citation type="journal article" date="2016" name="Mol. Biol. Evol.">
        <title>Genome-Wide Survey of Gut Fungi (Harpellales) Reveals the First Horizontally Transferred Ubiquitin Gene from a Mosquito Host.</title>
        <authorList>
            <person name="Wang Y."/>
            <person name="White M.M."/>
            <person name="Kvist S."/>
            <person name="Moncalvo J.M."/>
        </authorList>
    </citation>
    <scope>NUCLEOTIDE SEQUENCE [LARGE SCALE GENOMIC DNA]</scope>
    <source>
        <strain evidence="5 6">ALG-7-W6</strain>
    </source>
</reference>
<evidence type="ECO:0000256" key="1">
    <source>
        <dbReference type="ARBA" id="ARBA00022574"/>
    </source>
</evidence>
<feature type="compositionally biased region" description="Polar residues" evidence="4">
    <location>
        <begin position="1652"/>
        <end position="1661"/>
    </location>
</feature>
<dbReference type="SUPFAM" id="SSF50978">
    <property type="entry name" value="WD40 repeat-like"/>
    <property type="match status" value="1"/>
</dbReference>
<name>A0A1R0GQ47_9FUNG</name>
<keyword evidence="6" id="KW-1185">Reference proteome</keyword>
<feature type="region of interest" description="Disordered" evidence="4">
    <location>
        <begin position="1652"/>
        <end position="1673"/>
    </location>
</feature>
<dbReference type="PANTHER" id="PTHR46170">
    <property type="entry name" value="GATOR COMPLEX PROTEIN WDR59"/>
    <property type="match status" value="1"/>
</dbReference>